<name>A0A833ZWP4_9CHIR</name>
<gene>
    <name evidence="2" type="ORF">HJG60_011348</name>
</gene>
<feature type="chain" id="PRO_5032777781" evidence="1">
    <location>
        <begin position="25"/>
        <end position="102"/>
    </location>
</feature>
<dbReference type="AlphaFoldDB" id="A0A833ZWP4"/>
<dbReference type="SUPFAM" id="SSF57302">
    <property type="entry name" value="Snake toxin-like"/>
    <property type="match status" value="1"/>
</dbReference>
<evidence type="ECO:0000256" key="1">
    <source>
        <dbReference type="SAM" id="SignalP"/>
    </source>
</evidence>
<keyword evidence="1" id="KW-0732">Signal</keyword>
<accession>A0A833ZWP4</accession>
<feature type="signal peptide" evidence="1">
    <location>
        <begin position="1"/>
        <end position="24"/>
    </location>
</feature>
<dbReference type="EMBL" id="JABVXQ010000006">
    <property type="protein sequence ID" value="KAF6104412.1"/>
    <property type="molecule type" value="Genomic_DNA"/>
</dbReference>
<evidence type="ECO:0000313" key="2">
    <source>
        <dbReference type="EMBL" id="KAF6104412.1"/>
    </source>
</evidence>
<sequence>MGSKGFILLGLLFVLSVLCHSGYSLQCYRCLNPGGMCTNIFNCTPDSDACLSLFGEGGEGKKKERERNIHQLPLPTGDGTGNRTSGLWLCGMTLNQTTPISS</sequence>
<dbReference type="InterPro" id="IPR045860">
    <property type="entry name" value="Snake_toxin-like_sf"/>
</dbReference>
<comment type="caution">
    <text evidence="2">The sequence shown here is derived from an EMBL/GenBank/DDBJ whole genome shotgun (WGS) entry which is preliminary data.</text>
</comment>
<proteinExistence type="predicted"/>
<dbReference type="GO" id="GO:0098552">
    <property type="term" value="C:side of membrane"/>
    <property type="evidence" value="ECO:0007669"/>
    <property type="project" value="UniProtKB-KW"/>
</dbReference>
<dbReference type="Proteomes" id="UP000664940">
    <property type="component" value="Unassembled WGS sequence"/>
</dbReference>
<organism evidence="2 3">
    <name type="scientific">Phyllostomus discolor</name>
    <name type="common">pale spear-nosed bat</name>
    <dbReference type="NCBI Taxonomy" id="89673"/>
    <lineage>
        <taxon>Eukaryota</taxon>
        <taxon>Metazoa</taxon>
        <taxon>Chordata</taxon>
        <taxon>Craniata</taxon>
        <taxon>Vertebrata</taxon>
        <taxon>Euteleostomi</taxon>
        <taxon>Mammalia</taxon>
        <taxon>Eutheria</taxon>
        <taxon>Laurasiatheria</taxon>
        <taxon>Chiroptera</taxon>
        <taxon>Yangochiroptera</taxon>
        <taxon>Phyllostomidae</taxon>
        <taxon>Phyllostominae</taxon>
        <taxon>Phyllostomus</taxon>
    </lineage>
</organism>
<protein>
    <submittedName>
        <fullName evidence="2">Uncharacterized protein</fullName>
    </submittedName>
</protein>
<reference evidence="2 3" key="1">
    <citation type="journal article" date="2020" name="Nature">
        <title>Six reference-quality genomes reveal evolution of bat adaptations.</title>
        <authorList>
            <person name="Jebb D."/>
            <person name="Huang Z."/>
            <person name="Pippel M."/>
            <person name="Hughes G.M."/>
            <person name="Lavrichenko K."/>
            <person name="Devanna P."/>
            <person name="Winkler S."/>
            <person name="Jermiin L.S."/>
            <person name="Skirmuntt E.C."/>
            <person name="Katzourakis A."/>
            <person name="Burkitt-Gray L."/>
            <person name="Ray D.A."/>
            <person name="Sullivan K.A.M."/>
            <person name="Roscito J.G."/>
            <person name="Kirilenko B.M."/>
            <person name="Davalos L.M."/>
            <person name="Corthals A.P."/>
            <person name="Power M.L."/>
            <person name="Jones G."/>
            <person name="Ransome R.D."/>
            <person name="Dechmann D.K.N."/>
            <person name="Locatelli A.G."/>
            <person name="Puechmaille S.J."/>
            <person name="Fedrigo O."/>
            <person name="Jarvis E.D."/>
            <person name="Hiller M."/>
            <person name="Vernes S.C."/>
            <person name="Myers E.W."/>
            <person name="Teeling E.C."/>
        </authorList>
    </citation>
    <scope>NUCLEOTIDE SEQUENCE [LARGE SCALE GENOMIC DNA]</scope>
    <source>
        <strain evidence="2">Bat1K_MPI-CBG_1</strain>
    </source>
</reference>
<evidence type="ECO:0000313" key="3">
    <source>
        <dbReference type="Proteomes" id="UP000664940"/>
    </source>
</evidence>